<accession>K9UR06</accession>
<keyword evidence="1" id="KW-0614">Plasmid</keyword>
<dbReference type="Proteomes" id="UP000010366">
    <property type="component" value="Plasmid pCHA6605.01"/>
</dbReference>
<evidence type="ECO:0000313" key="2">
    <source>
        <dbReference type="Proteomes" id="UP000010366"/>
    </source>
</evidence>
<dbReference type="KEGG" id="cmp:Cha6605_6406"/>
<dbReference type="HOGENOM" id="CLU_1037047_0_0_3"/>
<gene>
    <name evidence="1" type="ORF">Cha6605_6406</name>
</gene>
<geneLocation type="plasmid" evidence="1 2">
    <name>pCHA6605.01</name>
</geneLocation>
<keyword evidence="2" id="KW-1185">Reference proteome</keyword>
<name>K9UR06_CHAP6</name>
<organism evidence="1 2">
    <name type="scientific">Chamaesiphon minutus (strain ATCC 27169 / PCC 6605)</name>
    <dbReference type="NCBI Taxonomy" id="1173020"/>
    <lineage>
        <taxon>Bacteria</taxon>
        <taxon>Bacillati</taxon>
        <taxon>Cyanobacteriota</taxon>
        <taxon>Cyanophyceae</taxon>
        <taxon>Gomontiellales</taxon>
        <taxon>Chamaesiphonaceae</taxon>
        <taxon>Chamaesiphon</taxon>
    </lineage>
</organism>
<evidence type="ECO:0000313" key="1">
    <source>
        <dbReference type="EMBL" id="AFY97225.1"/>
    </source>
</evidence>
<dbReference type="AlphaFoldDB" id="K9UR06"/>
<reference evidence="1 2" key="1">
    <citation type="submission" date="2012-05" db="EMBL/GenBank/DDBJ databases">
        <title>Noncontiguous Finished plasmid 1 of genome of Chamaesiphon sp. PCC 6605.</title>
        <authorList>
            <consortium name="US DOE Joint Genome Institute"/>
            <person name="Gugger M."/>
            <person name="Coursin T."/>
            <person name="Rippka R."/>
            <person name="Tandeau De Marsac N."/>
            <person name="Huntemann M."/>
            <person name="Wei C.-L."/>
            <person name="Han J."/>
            <person name="Detter J.C."/>
            <person name="Han C."/>
            <person name="Tapia R."/>
            <person name="Chen A."/>
            <person name="Kyrpides N."/>
            <person name="Mavromatis K."/>
            <person name="Markowitz V."/>
            <person name="Szeto E."/>
            <person name="Ivanova N."/>
            <person name="Pagani I."/>
            <person name="Pati A."/>
            <person name="Goodwin L."/>
            <person name="Nordberg H.P."/>
            <person name="Cantor M.N."/>
            <person name="Hua S.X."/>
            <person name="Woyke T."/>
            <person name="Kerfeld C.A."/>
        </authorList>
    </citation>
    <scope>NUCLEOTIDE SEQUENCE [LARGE SCALE GENOMIC DNA]</scope>
    <source>
        <strain evidence="2">ATCC 27169 / PCC 6605</strain>
        <plasmid evidence="2">Plasmid pCHA6605.01</plasmid>
    </source>
</reference>
<dbReference type="RefSeq" id="WP_015329107.1">
    <property type="nucleotide sequence ID" value="NC_020053.1"/>
</dbReference>
<protein>
    <submittedName>
        <fullName evidence="1">Uncharacterized protein</fullName>
    </submittedName>
</protein>
<dbReference type="EMBL" id="CP003601">
    <property type="protein sequence ID" value="AFY97225.1"/>
    <property type="molecule type" value="Genomic_DNA"/>
</dbReference>
<proteinExistence type="predicted"/>
<sequence>MLTTPTCWDRIYVRTDKQCLFALDCGSPFYVEVDPLLPQTYISIHLNDRLIYFHDLEAKRTLVECPIGMAIYNSHKKQLEDMNEESEFDDRCKIPFHWLCDGDGQRIVLNIERDDGNYDGRPLYVKGQYAIDIVEQAGYSNFYDCSLAEYIGMPFDPEKLYFIPPHWVEGEIVDLSPSGIQDIVDWNTTIDIGNIFVEKDPTTGSDTFCVIGSDIEKSLEVAGIDMGFDIEDDKKYYIPADLTVDGRARSFKTDDICHLVAYNKKNTNHRAPF</sequence>